<accession>A0A9P7FPL3</accession>
<protein>
    <submittedName>
        <fullName evidence="1">Uncharacterized protein</fullName>
    </submittedName>
</protein>
<comment type="caution">
    <text evidence="1">The sequence shown here is derived from an EMBL/GenBank/DDBJ whole genome shotgun (WGS) entry which is preliminary data.</text>
</comment>
<name>A0A9P7FPL3_9AGAR</name>
<organism evidence="1 2">
    <name type="scientific">Sphagnurus paluster</name>
    <dbReference type="NCBI Taxonomy" id="117069"/>
    <lineage>
        <taxon>Eukaryota</taxon>
        <taxon>Fungi</taxon>
        <taxon>Dikarya</taxon>
        <taxon>Basidiomycota</taxon>
        <taxon>Agaricomycotina</taxon>
        <taxon>Agaricomycetes</taxon>
        <taxon>Agaricomycetidae</taxon>
        <taxon>Agaricales</taxon>
        <taxon>Tricholomatineae</taxon>
        <taxon>Lyophyllaceae</taxon>
        <taxon>Sphagnurus</taxon>
    </lineage>
</organism>
<dbReference type="OrthoDB" id="498286at2759"/>
<gene>
    <name evidence="1" type="ORF">H0H81_001870</name>
</gene>
<sequence length="94" mass="10919">MTVSFTPNTVTVKDIPLRIGPPTREELLVYYPAKFTWIQLKTFVNSGDLGLLKRDRKLQERYDEWAIGIKEEYGTIGEAWCSFDYTRLVNGKTK</sequence>
<keyword evidence="2" id="KW-1185">Reference proteome</keyword>
<dbReference type="Proteomes" id="UP000717328">
    <property type="component" value="Unassembled WGS sequence"/>
</dbReference>
<reference evidence="1" key="2">
    <citation type="submission" date="2021-10" db="EMBL/GenBank/DDBJ databases">
        <title>Phylogenomics reveals ancestral predisposition of the termite-cultivated fungus Termitomyces towards a domesticated lifestyle.</title>
        <authorList>
            <person name="Auxier B."/>
            <person name="Grum-Grzhimaylo A."/>
            <person name="Cardenas M.E."/>
            <person name="Lodge J.D."/>
            <person name="Laessoe T."/>
            <person name="Pedersen O."/>
            <person name="Smith M.E."/>
            <person name="Kuyper T.W."/>
            <person name="Franco-Molano E.A."/>
            <person name="Baroni T.J."/>
            <person name="Aanen D.K."/>
        </authorList>
    </citation>
    <scope>NUCLEOTIDE SEQUENCE</scope>
    <source>
        <strain evidence="1">D49</strain>
    </source>
</reference>
<evidence type="ECO:0000313" key="2">
    <source>
        <dbReference type="Proteomes" id="UP000717328"/>
    </source>
</evidence>
<dbReference type="AlphaFoldDB" id="A0A9P7FPL3"/>
<reference evidence="1" key="1">
    <citation type="submission" date="2021-02" db="EMBL/GenBank/DDBJ databases">
        <authorList>
            <person name="Nieuwenhuis M."/>
            <person name="Van De Peppel L.J.J."/>
        </authorList>
    </citation>
    <scope>NUCLEOTIDE SEQUENCE</scope>
    <source>
        <strain evidence="1">D49</strain>
    </source>
</reference>
<proteinExistence type="predicted"/>
<dbReference type="EMBL" id="JABCKI010006399">
    <property type="protein sequence ID" value="KAG5634461.1"/>
    <property type="molecule type" value="Genomic_DNA"/>
</dbReference>
<evidence type="ECO:0000313" key="1">
    <source>
        <dbReference type="EMBL" id="KAG5634461.1"/>
    </source>
</evidence>